<dbReference type="InterPro" id="IPR000182">
    <property type="entry name" value="GNAT_dom"/>
</dbReference>
<accession>A0A7U4GI16</accession>
<keyword evidence="1" id="KW-0732">Signal</keyword>
<dbReference type="InterPro" id="IPR016181">
    <property type="entry name" value="Acyl_CoA_acyltransferase"/>
</dbReference>
<dbReference type="Gene3D" id="2.60.20.10">
    <property type="entry name" value="Crystallins"/>
    <property type="match status" value="2"/>
</dbReference>
<evidence type="ECO:0000313" key="3">
    <source>
        <dbReference type="EMBL" id="AHM75825.1"/>
    </source>
</evidence>
<dbReference type="AlphaFoldDB" id="A0A7U4GI16"/>
<name>A0A7U4GI16_YEREN</name>
<feature type="signal peptide" evidence="1">
    <location>
        <begin position="1"/>
        <end position="21"/>
    </location>
</feature>
<dbReference type="Pfam" id="PF03995">
    <property type="entry name" value="Inhibitor_I36"/>
    <property type="match status" value="1"/>
</dbReference>
<dbReference type="Proteomes" id="UP000230961">
    <property type="component" value="Chromosome"/>
</dbReference>
<protein>
    <recommendedName>
        <fullName evidence="2">N-acetyltransferase domain-containing protein</fullName>
    </recommendedName>
</protein>
<dbReference type="EMBL" id="CP007448">
    <property type="protein sequence ID" value="AHM75825.1"/>
    <property type="molecule type" value="Genomic_DNA"/>
</dbReference>
<organism evidence="3 4">
    <name type="scientific">Yersinia enterocolitica LC20</name>
    <dbReference type="NCBI Taxonomy" id="1443113"/>
    <lineage>
        <taxon>Bacteria</taxon>
        <taxon>Pseudomonadati</taxon>
        <taxon>Pseudomonadota</taxon>
        <taxon>Gammaproteobacteria</taxon>
        <taxon>Enterobacterales</taxon>
        <taxon>Yersiniaceae</taxon>
        <taxon>Yersinia</taxon>
    </lineage>
</organism>
<proteinExistence type="predicted"/>
<dbReference type="PROSITE" id="PS51186">
    <property type="entry name" value="GNAT"/>
    <property type="match status" value="1"/>
</dbReference>
<dbReference type="Gene3D" id="3.40.630.30">
    <property type="match status" value="1"/>
</dbReference>
<gene>
    <name evidence="3" type="ORF">LC20_04572</name>
</gene>
<dbReference type="InterPro" id="IPR011024">
    <property type="entry name" value="G_crystallin-like"/>
</dbReference>
<evidence type="ECO:0000259" key="2">
    <source>
        <dbReference type="PROSITE" id="PS51186"/>
    </source>
</evidence>
<reference evidence="3 4" key="1">
    <citation type="submission" date="2017-11" db="EMBL/GenBank/DDBJ databases">
        <title>The complete genome sequence and comparative genome analysis of Yersinia enterocolitica strain LC20.</title>
        <authorList>
            <person name="Shi G."/>
            <person name="Su M."/>
            <person name="Liang J."/>
            <person name="Gu W."/>
            <person name="Xiao Y."/>
            <person name="Zhang Z."/>
            <person name="Qiu H."/>
            <person name="Duan R."/>
            <person name="Zhang Z."/>
            <person name="Li Y."/>
            <person name="Zhang X."/>
            <person name="Ling Y."/>
            <person name="Song L."/>
            <person name="Chen M."/>
            <person name="Zhao Y."/>
            <person name="Wu J."/>
            <person name="Jing H."/>
            <person name="Xiao J."/>
            <person name="Wang X."/>
        </authorList>
    </citation>
    <scope>NUCLEOTIDE SEQUENCE [LARGE SCALE GENOMIC DNA]</scope>
    <source>
        <strain evidence="3 4">LC20</strain>
    </source>
</reference>
<sequence>MNIVMKLLISIALLMSQAAYSNKAQVCFHELIDFGGESFCSAESESDSNYNNGFNNKIESISVPPGMVVTLYDGANFTGEQMILKNDINLPELQLSSLYKNINSYEIASAICFYTQDQFEGESICLAANQQIDLYHDSESIIESGRDVLPIHNDSIRSITVPYGMTAKIYKNDHFNLPFFTLKENITEDNLKALKMSKSITGIKVTDKNGLNCDQQCAIINSHVINLPDSFGEYWSDERLQNRQVLLVFKTTGLGEDDNYDIKLFNGPSVSINRRMLIFSDYKMVNRFYFDRYKKNDNPSFIVQIKRDTVQTQFIQTLKNNLVDISPIISFDWTNSIGSSPEIVISNYNRDRPLVLEKTILTADTGDKDWEKRDLTEISKLICAFTPFLNIYNYIIQGKCQQLDAIIFNADRYFSSNTQGKTLHIAGNSPPLKPQPITKEELLIQEGGDDYMTLTYIYNNKTSQSLSLPAVAKTCMISIYSLVNTRPTRQIRPRCIDWTLDVMTDFTLLFGHSLETWNTAFFGRIVDSIIRTGSIGVAVEDKEVADRLIKSIKDKITEQTTSNALSEIKTAFDYAQLSYLTYSFYYSSDETPAQVELLPLGIYELPLETYIYRQTSPIIISQGDLVEQNNLEFEVEILPTLTPEEEEKLSDIEVENTQAMRKKLSETITQWGEQYQEPHNGQAASMDDSPDEKDRALRKLHHAGYIVTGIISRRLLLHRPGEIYVVIKLQGRIIAVVLADRFNSQERVELVASVTLPEYVLFPDREGTVRGAGTAAVRELSRYLQQQGAQTLFSEVISQPSARVKQKVGFNFKSEF</sequence>
<dbReference type="GO" id="GO:0016747">
    <property type="term" value="F:acyltransferase activity, transferring groups other than amino-acyl groups"/>
    <property type="evidence" value="ECO:0007669"/>
    <property type="project" value="InterPro"/>
</dbReference>
<feature type="chain" id="PRO_5030877894" description="N-acetyltransferase domain-containing protein" evidence="1">
    <location>
        <begin position="22"/>
        <end position="816"/>
    </location>
</feature>
<dbReference type="KEGG" id="yel:LC20_04572"/>
<feature type="domain" description="N-acetyltransferase" evidence="2">
    <location>
        <begin position="684"/>
        <end position="816"/>
    </location>
</feature>
<dbReference type="SUPFAM" id="SSF49695">
    <property type="entry name" value="gamma-Crystallin-like"/>
    <property type="match status" value="2"/>
</dbReference>
<evidence type="ECO:0000256" key="1">
    <source>
        <dbReference type="SAM" id="SignalP"/>
    </source>
</evidence>
<evidence type="ECO:0000313" key="4">
    <source>
        <dbReference type="Proteomes" id="UP000230961"/>
    </source>
</evidence>
<dbReference type="SUPFAM" id="SSF55729">
    <property type="entry name" value="Acyl-CoA N-acyltransferases (Nat)"/>
    <property type="match status" value="1"/>
</dbReference>